<accession>A0A222E8H3</accession>
<organism evidence="1 2">
    <name type="scientific">Antarctobacter heliothermus</name>
    <dbReference type="NCBI Taxonomy" id="74033"/>
    <lineage>
        <taxon>Bacteria</taxon>
        <taxon>Pseudomonadati</taxon>
        <taxon>Pseudomonadota</taxon>
        <taxon>Alphaproteobacteria</taxon>
        <taxon>Rhodobacterales</taxon>
        <taxon>Roseobacteraceae</taxon>
        <taxon>Antarctobacter</taxon>
    </lineage>
</organism>
<protein>
    <submittedName>
        <fullName evidence="1">Uncharacterized protein</fullName>
    </submittedName>
</protein>
<dbReference type="EMBL" id="CP022540">
    <property type="protein sequence ID" value="ASP22513.1"/>
    <property type="molecule type" value="Genomic_DNA"/>
</dbReference>
<reference evidence="1 2" key="1">
    <citation type="submission" date="2017-07" db="EMBL/GenBank/DDBJ databases">
        <title>Genome Sequence of Antarctobacter heliothermus Strain SMS3 Isolated from a culture of the Diatom Skeletonema marinoi.</title>
        <authorList>
            <person name="Topel M."/>
            <person name="Pinder M.I.M."/>
            <person name="Johansson O.N."/>
            <person name="Kourtchenko O."/>
            <person name="Godhe A."/>
            <person name="Clarke A.K."/>
        </authorList>
    </citation>
    <scope>NUCLEOTIDE SEQUENCE [LARGE SCALE GENOMIC DNA]</scope>
    <source>
        <strain evidence="1 2">SMS3</strain>
    </source>
</reference>
<evidence type="ECO:0000313" key="1">
    <source>
        <dbReference type="EMBL" id="ASP22513.1"/>
    </source>
</evidence>
<keyword evidence="2" id="KW-1185">Reference proteome</keyword>
<name>A0A222E8H3_9RHOB</name>
<dbReference type="RefSeq" id="WP_094036274.1">
    <property type="nucleotide sequence ID" value="NZ_CP022540.1"/>
</dbReference>
<dbReference type="AlphaFoldDB" id="A0A222E8H3"/>
<proteinExistence type="predicted"/>
<sequence length="92" mass="9894">MGTAFDHSLPDLIKLVEALGDPGANVLRRLTEAYEIVSQANAPSGFTSASERLKTSRLRDKGGLLMADAMSDAIKLLKEVSMSPERPVDPKP</sequence>
<dbReference type="KEGG" id="aht:ANTHELSMS3_03897"/>
<evidence type="ECO:0000313" key="2">
    <source>
        <dbReference type="Proteomes" id="UP000203589"/>
    </source>
</evidence>
<gene>
    <name evidence="1" type="ORF">ANTHELSMS3_03897</name>
</gene>
<dbReference type="Proteomes" id="UP000203589">
    <property type="component" value="Chromosome"/>
</dbReference>